<organism evidence="1 2">
    <name type="scientific">Streptomyces paludis</name>
    <dbReference type="NCBI Taxonomy" id="2282738"/>
    <lineage>
        <taxon>Bacteria</taxon>
        <taxon>Bacillati</taxon>
        <taxon>Actinomycetota</taxon>
        <taxon>Actinomycetes</taxon>
        <taxon>Kitasatosporales</taxon>
        <taxon>Streptomycetaceae</taxon>
        <taxon>Streptomyces</taxon>
    </lineage>
</organism>
<reference evidence="2" key="1">
    <citation type="submission" date="2018-07" db="EMBL/GenBank/DDBJ databases">
        <authorList>
            <person name="Zhao J."/>
        </authorList>
    </citation>
    <scope>NUCLEOTIDE SEQUENCE [LARGE SCALE GENOMIC DNA]</scope>
    <source>
        <strain evidence="2">GSSD-12</strain>
    </source>
</reference>
<dbReference type="Proteomes" id="UP000253868">
    <property type="component" value="Chromosome"/>
</dbReference>
<protein>
    <submittedName>
        <fullName evidence="1">Uncharacterized protein</fullName>
    </submittedName>
</protein>
<dbReference type="EMBL" id="CP031194">
    <property type="protein sequence ID" value="AXG79678.1"/>
    <property type="molecule type" value="Genomic_DNA"/>
</dbReference>
<keyword evidence="2" id="KW-1185">Reference proteome</keyword>
<dbReference type="KEGG" id="spad:DVK44_20780"/>
<evidence type="ECO:0000313" key="2">
    <source>
        <dbReference type="Proteomes" id="UP000253868"/>
    </source>
</evidence>
<evidence type="ECO:0000313" key="1">
    <source>
        <dbReference type="EMBL" id="AXG79678.1"/>
    </source>
</evidence>
<gene>
    <name evidence="1" type="ORF">DVK44_20780</name>
</gene>
<dbReference type="RefSeq" id="WP_114661007.1">
    <property type="nucleotide sequence ID" value="NZ_CP031194.1"/>
</dbReference>
<name>A0A345HSK4_9ACTN</name>
<proteinExistence type="predicted"/>
<dbReference type="OrthoDB" id="4247540at2"/>
<dbReference type="AlphaFoldDB" id="A0A345HSK4"/>
<accession>A0A345HSK4</accession>
<sequence>MASDLSISVKDLRASAGAADDLVTDLKPVLKKAVDELSTAAASLRGWDAAPRMGQTSDGWGRALGTVCDRLCAHASGMRILANGRDIMEEEVRSSFAGW</sequence>